<evidence type="ECO:0000313" key="13">
    <source>
        <dbReference type="EMBL" id="CAD7244031.1"/>
    </source>
</evidence>
<comment type="function">
    <text evidence="10">Component of an histone acetyltransferase complex.</text>
</comment>
<evidence type="ECO:0000256" key="7">
    <source>
        <dbReference type="PIRSR" id="PIRSR628651-50"/>
    </source>
</evidence>
<evidence type="ECO:0000256" key="8">
    <source>
        <dbReference type="PIRSR" id="PIRSR628651-51"/>
    </source>
</evidence>
<evidence type="ECO:0000256" key="9">
    <source>
        <dbReference type="PROSITE-ProRule" id="PRU00146"/>
    </source>
</evidence>
<keyword evidence="4 9" id="KW-0863">Zinc-finger</keyword>
<dbReference type="PROSITE" id="PS01359">
    <property type="entry name" value="ZF_PHD_1"/>
    <property type="match status" value="1"/>
</dbReference>
<feature type="binding site" evidence="8">
    <location>
        <position position="205"/>
    </location>
    <ligand>
        <name>Zn(2+)</name>
        <dbReference type="ChEBI" id="CHEBI:29105"/>
        <label>1</label>
    </ligand>
</feature>
<evidence type="ECO:0000256" key="5">
    <source>
        <dbReference type="ARBA" id="ARBA00022833"/>
    </source>
</evidence>
<dbReference type="InterPro" id="IPR001965">
    <property type="entry name" value="Znf_PHD"/>
</dbReference>
<sequence length="282" mass="32031">MAAAPSSEPLHEMLSAAIYLEDYLDCIEDMPLRFQKCVTSMREFAGPLQGVLEDLESLEQDLRDSEGDAAAHEKFRQHAEASLIKMKELNDVKLQYLEDAIDLIEDKICLLKTDQKSLDMGKDGEKGDSLKDVMGDRGNKRSRRSARTDFNHGETGSESGVVEKSPAPHPKRAARRRKRKQKIEKEPAEESPGDIPIDPDEPTYCLCEQVSFGDMIGCDNDLCPIEWFHFSCVNLSCKPKGKWYCPRCRGDKPTVMKPKAQFLKELEKYNKEKEERNGKEKS</sequence>
<feature type="binding site" evidence="8">
    <location>
        <position position="207"/>
    </location>
    <ligand>
        <name>Zn(2+)</name>
        <dbReference type="ChEBI" id="CHEBI:29105"/>
        <label>1</label>
    </ligand>
</feature>
<accession>A0A7R9A5Z0</accession>
<comment type="subunit">
    <text evidence="10">Component of an histone acetyltransferase complex. Interacts with H3K4me3 and to a lesser extent with H3K4me2.</text>
</comment>
<evidence type="ECO:0000313" key="14">
    <source>
        <dbReference type="Proteomes" id="UP000677054"/>
    </source>
</evidence>
<keyword evidence="6 10" id="KW-0539">Nucleus</keyword>
<name>A0A7R9A5Z0_9CRUS</name>
<dbReference type="AlphaFoldDB" id="A0A7R9A5Z0"/>
<comment type="similarity">
    <text evidence="2 10">Belongs to the ING family.</text>
</comment>
<dbReference type="CDD" id="cd15584">
    <property type="entry name" value="PHD_ING1_2"/>
    <property type="match status" value="1"/>
</dbReference>
<feature type="binding site" evidence="8">
    <location>
        <position position="229"/>
    </location>
    <ligand>
        <name>Zn(2+)</name>
        <dbReference type="ChEBI" id="CHEBI:29105"/>
        <label>1</label>
    </ligand>
</feature>
<evidence type="ECO:0000256" key="1">
    <source>
        <dbReference type="ARBA" id="ARBA00004123"/>
    </source>
</evidence>
<evidence type="ECO:0000256" key="2">
    <source>
        <dbReference type="ARBA" id="ARBA00010210"/>
    </source>
</evidence>
<evidence type="ECO:0000259" key="12">
    <source>
        <dbReference type="PROSITE" id="PS50016"/>
    </source>
</evidence>
<dbReference type="PANTHER" id="PTHR10333">
    <property type="entry name" value="INHIBITOR OF GROWTH PROTEIN"/>
    <property type="match status" value="1"/>
</dbReference>
<feature type="site" description="Histone H3K4me3 binding" evidence="7">
    <location>
        <position position="219"/>
    </location>
</feature>
<dbReference type="SMART" id="SM01408">
    <property type="entry name" value="ING"/>
    <property type="match status" value="1"/>
</dbReference>
<comment type="domain">
    <text evidence="10">The PHD-type zinc finger mediates the binding to H3K4me3.</text>
</comment>
<dbReference type="GO" id="GO:0045893">
    <property type="term" value="P:positive regulation of DNA-templated transcription"/>
    <property type="evidence" value="ECO:0007669"/>
    <property type="project" value="TreeGrafter"/>
</dbReference>
<evidence type="ECO:0000256" key="3">
    <source>
        <dbReference type="ARBA" id="ARBA00022723"/>
    </source>
</evidence>
<dbReference type="Proteomes" id="UP000677054">
    <property type="component" value="Unassembled WGS sequence"/>
</dbReference>
<dbReference type="PANTHER" id="PTHR10333:SF89">
    <property type="entry name" value="INHIBITOR OF GROWTH PROTEIN"/>
    <property type="match status" value="1"/>
</dbReference>
<evidence type="ECO:0000256" key="11">
    <source>
        <dbReference type="SAM" id="MobiDB-lite"/>
    </source>
</evidence>
<evidence type="ECO:0000256" key="4">
    <source>
        <dbReference type="ARBA" id="ARBA00022771"/>
    </source>
</evidence>
<feature type="binding site" evidence="8">
    <location>
        <position position="248"/>
    </location>
    <ligand>
        <name>Zn(2+)</name>
        <dbReference type="ChEBI" id="CHEBI:29105"/>
        <label>2</label>
    </ligand>
</feature>
<dbReference type="PROSITE" id="PS50016">
    <property type="entry name" value="ZF_PHD_2"/>
    <property type="match status" value="1"/>
</dbReference>
<feature type="binding site" evidence="8">
    <location>
        <position position="218"/>
    </location>
    <ligand>
        <name>Zn(2+)</name>
        <dbReference type="ChEBI" id="CHEBI:29105"/>
        <label>2</label>
    </ligand>
</feature>
<keyword evidence="3 8" id="KW-0479">Metal-binding</keyword>
<dbReference type="InterPro" id="IPR019786">
    <property type="entry name" value="Zinc_finger_PHD-type_CS"/>
</dbReference>
<dbReference type="GO" id="GO:0008270">
    <property type="term" value="F:zinc ion binding"/>
    <property type="evidence" value="ECO:0007669"/>
    <property type="project" value="UniProtKB-KW"/>
</dbReference>
<dbReference type="InterPro" id="IPR028643">
    <property type="entry name" value="ING1_PHD_Znf"/>
</dbReference>
<organism evidence="13">
    <name type="scientific">Darwinula stevensoni</name>
    <dbReference type="NCBI Taxonomy" id="69355"/>
    <lineage>
        <taxon>Eukaryota</taxon>
        <taxon>Metazoa</taxon>
        <taxon>Ecdysozoa</taxon>
        <taxon>Arthropoda</taxon>
        <taxon>Crustacea</taxon>
        <taxon>Oligostraca</taxon>
        <taxon>Ostracoda</taxon>
        <taxon>Podocopa</taxon>
        <taxon>Podocopida</taxon>
        <taxon>Darwinulocopina</taxon>
        <taxon>Darwinuloidea</taxon>
        <taxon>Darwinulidae</taxon>
        <taxon>Darwinula</taxon>
    </lineage>
</organism>
<dbReference type="InterPro" id="IPR011011">
    <property type="entry name" value="Znf_FYVE_PHD"/>
</dbReference>
<dbReference type="Pfam" id="PF12998">
    <property type="entry name" value="ING"/>
    <property type="match status" value="1"/>
</dbReference>
<dbReference type="Gene3D" id="3.30.40.10">
    <property type="entry name" value="Zinc/RING finger domain, C3HC4 (zinc finger)"/>
    <property type="match status" value="1"/>
</dbReference>
<dbReference type="EMBL" id="LR900064">
    <property type="protein sequence ID" value="CAD7244031.1"/>
    <property type="molecule type" value="Genomic_DNA"/>
</dbReference>
<dbReference type="InterPro" id="IPR028651">
    <property type="entry name" value="ING_fam"/>
</dbReference>
<dbReference type="GO" id="GO:0005634">
    <property type="term" value="C:nucleus"/>
    <property type="evidence" value="ECO:0007669"/>
    <property type="project" value="UniProtKB-SubCell"/>
</dbReference>
<dbReference type="OrthoDB" id="5411773at2759"/>
<dbReference type="SMART" id="SM00249">
    <property type="entry name" value="PHD"/>
    <property type="match status" value="1"/>
</dbReference>
<feature type="region of interest" description="Disordered" evidence="11">
    <location>
        <begin position="119"/>
        <end position="197"/>
    </location>
</feature>
<comment type="subcellular location">
    <subcellularLocation>
        <location evidence="1 10">Nucleus</location>
    </subcellularLocation>
</comment>
<keyword evidence="10" id="KW-0156">Chromatin regulator</keyword>
<feature type="compositionally biased region" description="Basic residues" evidence="11">
    <location>
        <begin position="169"/>
        <end position="182"/>
    </location>
</feature>
<keyword evidence="14" id="KW-1185">Reference proteome</keyword>
<feature type="domain" description="PHD-type" evidence="12">
    <location>
        <begin position="202"/>
        <end position="251"/>
    </location>
</feature>
<dbReference type="EMBL" id="CAJPEV010000547">
    <property type="protein sequence ID" value="CAG0886350.1"/>
    <property type="molecule type" value="Genomic_DNA"/>
</dbReference>
<gene>
    <name evidence="13" type="ORF">DSTB1V02_LOCUS3936</name>
</gene>
<dbReference type="InterPro" id="IPR013083">
    <property type="entry name" value="Znf_RING/FYVE/PHD"/>
</dbReference>
<protein>
    <recommendedName>
        <fullName evidence="10">Inhibitor of growth protein</fullName>
    </recommendedName>
</protein>
<feature type="compositionally biased region" description="Basic and acidic residues" evidence="11">
    <location>
        <begin position="119"/>
        <end position="139"/>
    </location>
</feature>
<evidence type="ECO:0000256" key="6">
    <source>
        <dbReference type="ARBA" id="ARBA00023242"/>
    </source>
</evidence>
<dbReference type="GO" id="GO:0006325">
    <property type="term" value="P:chromatin organization"/>
    <property type="evidence" value="ECO:0007669"/>
    <property type="project" value="UniProtKB-KW"/>
</dbReference>
<dbReference type="InterPro" id="IPR024610">
    <property type="entry name" value="ING_N_histone-binding"/>
</dbReference>
<feature type="binding site" evidence="8">
    <location>
        <position position="245"/>
    </location>
    <ligand>
        <name>Zn(2+)</name>
        <dbReference type="ChEBI" id="CHEBI:29105"/>
        <label>2</label>
    </ligand>
</feature>
<dbReference type="Gene3D" id="6.10.140.1740">
    <property type="match status" value="1"/>
</dbReference>
<feature type="site" description="Histone H3K4me3 binding" evidence="7">
    <location>
        <position position="204"/>
    </location>
</feature>
<feature type="binding site" evidence="8">
    <location>
        <position position="223"/>
    </location>
    <ligand>
        <name>Zn(2+)</name>
        <dbReference type="ChEBI" id="CHEBI:29105"/>
        <label>2</label>
    </ligand>
</feature>
<evidence type="ECO:0000256" key="10">
    <source>
        <dbReference type="RuleBase" id="RU361213"/>
    </source>
</evidence>
<feature type="site" description="Histone H3K4me3 binding" evidence="7">
    <location>
        <position position="227"/>
    </location>
</feature>
<feature type="site" description="Histone H3K4me3 binding" evidence="7">
    <location>
        <position position="215"/>
    </location>
</feature>
<dbReference type="InterPro" id="IPR019787">
    <property type="entry name" value="Znf_PHD-finger"/>
</dbReference>
<dbReference type="FunFam" id="3.30.40.10:FF:000021">
    <property type="entry name" value="Inhibitor of growth 2b"/>
    <property type="match status" value="1"/>
</dbReference>
<feature type="binding site" evidence="8">
    <location>
        <position position="232"/>
    </location>
    <ligand>
        <name>Zn(2+)</name>
        <dbReference type="ChEBI" id="CHEBI:29105"/>
        <label>1</label>
    </ligand>
</feature>
<proteinExistence type="inferred from homology"/>
<keyword evidence="5 8" id="KW-0862">Zinc</keyword>
<dbReference type="SUPFAM" id="SSF57903">
    <property type="entry name" value="FYVE/PHD zinc finger"/>
    <property type="match status" value="1"/>
</dbReference>
<reference evidence="13" key="1">
    <citation type="submission" date="2020-11" db="EMBL/GenBank/DDBJ databases">
        <authorList>
            <person name="Tran Van P."/>
        </authorList>
    </citation>
    <scope>NUCLEOTIDE SEQUENCE</scope>
</reference>